<sequence length="159" mass="17445">MPVSKKPSRGAKKRAGVVTSKMALAGTVPGFRALNSIIATWNSPDGPQADPADVVALQGFFLGYDRVCKNAGIQFDIRPAERILNCMEYDMPISLEEMKLLREEANKLLRATLKVRSAAIWFESLKDMEIYCHVHNWTWHGIGGREPAGSSAGSEKIAA</sequence>
<dbReference type="Proteomes" id="UP000054911">
    <property type="component" value="Unassembled WGS sequence"/>
</dbReference>
<dbReference type="STRING" id="1777141.AWB80_08143"/>
<organism evidence="1 2">
    <name type="scientific">Caballeronia pedi</name>
    <dbReference type="NCBI Taxonomy" id="1777141"/>
    <lineage>
        <taxon>Bacteria</taxon>
        <taxon>Pseudomonadati</taxon>
        <taxon>Pseudomonadota</taxon>
        <taxon>Betaproteobacteria</taxon>
        <taxon>Burkholderiales</taxon>
        <taxon>Burkholderiaceae</taxon>
        <taxon>Caballeronia</taxon>
    </lineage>
</organism>
<keyword evidence="2" id="KW-1185">Reference proteome</keyword>
<evidence type="ECO:0000313" key="1">
    <source>
        <dbReference type="EMBL" id="SAL01519.1"/>
    </source>
</evidence>
<reference evidence="1" key="1">
    <citation type="submission" date="2016-01" db="EMBL/GenBank/DDBJ databases">
        <authorList>
            <person name="Peeters C."/>
        </authorList>
    </citation>
    <scope>NUCLEOTIDE SEQUENCE [LARGE SCALE GENOMIC DNA]</scope>
    <source>
        <strain evidence="1">LMG 29323</strain>
    </source>
</reference>
<dbReference type="EMBL" id="FCOE02000068">
    <property type="protein sequence ID" value="SAL01519.1"/>
    <property type="molecule type" value="Genomic_DNA"/>
</dbReference>
<proteinExistence type="predicted"/>
<dbReference type="AlphaFoldDB" id="A0A158E3U9"/>
<gene>
    <name evidence="1" type="ORF">AWB80_08143</name>
</gene>
<comment type="caution">
    <text evidence="1">The sequence shown here is derived from an EMBL/GenBank/DDBJ whole genome shotgun (WGS) entry which is preliminary data.</text>
</comment>
<protein>
    <submittedName>
        <fullName evidence="1">Uncharacterized protein</fullName>
    </submittedName>
</protein>
<accession>A0A158E3U9</accession>
<evidence type="ECO:0000313" key="2">
    <source>
        <dbReference type="Proteomes" id="UP000054911"/>
    </source>
</evidence>
<name>A0A158E3U9_9BURK</name>